<name>A0ACB8UJA1_9APHY</name>
<reference evidence="1" key="1">
    <citation type="journal article" date="2021" name="Environ. Microbiol.">
        <title>Gene family expansions and transcriptome signatures uncover fungal adaptations to wood decay.</title>
        <authorList>
            <person name="Hage H."/>
            <person name="Miyauchi S."/>
            <person name="Viragh M."/>
            <person name="Drula E."/>
            <person name="Min B."/>
            <person name="Chaduli D."/>
            <person name="Navarro D."/>
            <person name="Favel A."/>
            <person name="Norest M."/>
            <person name="Lesage-Meessen L."/>
            <person name="Balint B."/>
            <person name="Merenyi Z."/>
            <person name="de Eugenio L."/>
            <person name="Morin E."/>
            <person name="Martinez A.T."/>
            <person name="Baldrian P."/>
            <person name="Stursova M."/>
            <person name="Martinez M.J."/>
            <person name="Novotny C."/>
            <person name="Magnuson J.K."/>
            <person name="Spatafora J.W."/>
            <person name="Maurice S."/>
            <person name="Pangilinan J."/>
            <person name="Andreopoulos W."/>
            <person name="LaButti K."/>
            <person name="Hundley H."/>
            <person name="Na H."/>
            <person name="Kuo A."/>
            <person name="Barry K."/>
            <person name="Lipzen A."/>
            <person name="Henrissat B."/>
            <person name="Riley R."/>
            <person name="Ahrendt S."/>
            <person name="Nagy L.G."/>
            <person name="Grigoriev I.V."/>
            <person name="Martin F."/>
            <person name="Rosso M.N."/>
        </authorList>
    </citation>
    <scope>NUCLEOTIDE SEQUENCE</scope>
    <source>
        <strain evidence="1">CBS 384.51</strain>
    </source>
</reference>
<evidence type="ECO:0000313" key="1">
    <source>
        <dbReference type="EMBL" id="KAI0094468.1"/>
    </source>
</evidence>
<protein>
    <submittedName>
        <fullName evidence="1">Glycoside hydrolase family 89 protein</fullName>
    </submittedName>
</protein>
<sequence length="757" mass="84601">MSVVVVAQLVLLAAAAFPAILASTGLGGLDSLVRRRIPQHASSFQFRLINGTGDSFTLSDTPHAGQNGGVTVECTTVSACARGLYTYVTEYGNVDIWWTGSRLHELPTPLPKVGKVVNGASIVPWRYHFNTVTFGYTTAFWDFEKWELLLDWLALRGVNLPLAWVGYEAILFDVFHEVGLDDDEIFDFLAGPAFLPWNRFGNMQGSWGGILPKKWIDDQFALQKNRLLPRMLELGMTPILPSFTGFVPRAFHNHYPNAQTVNGSSWSGFPDTYTKDTFLEPFDPLFSQMQTSFIAKQQAAYGNISHFYTLDQYNEINPFSGNLTYLSNISSSTVASLRAADPEAIWVLQGWLFFSSSSFWTNDRIQAYLGGVEDNDSMLILDLYSEAQPQWNRTSSYYGKPWVWCELHDYGGNMGIQGNLPAITQGPINALRTNGSTMAGMGLTMEGQEPGNEIVYDVLLDQAWSETPLDIQGYVKEWTKRRYNTEILPAKVEQAWDILGSTVYNNSNPNAQATIKSIFELAPNADPTKLVGLGGHHPTLIPYDTNTTILAALNLLVDSSKALPSLRHSPEFTFDVTDLTRQVLANHFINLYTNLIAVWNSTSTSPQDVAHAGLPLIQILQDLDTLLYTNENYLLSTWIKGARAWGKGNETYEAFLEYNARNQITLWGPTGEINDYASKQWAGVVGGYYAKRWEAFVEILVGQKASGVVYNASETKETMLNIGELWGWRRWGESEGEVWGTKGDTWEVVGKVLERWT</sequence>
<dbReference type="Proteomes" id="UP001055072">
    <property type="component" value="Unassembled WGS sequence"/>
</dbReference>
<comment type="caution">
    <text evidence="1">The sequence shown here is derived from an EMBL/GenBank/DDBJ whole genome shotgun (WGS) entry which is preliminary data.</text>
</comment>
<evidence type="ECO:0000313" key="2">
    <source>
        <dbReference type="Proteomes" id="UP001055072"/>
    </source>
</evidence>
<keyword evidence="1" id="KW-0378">Hydrolase</keyword>
<proteinExistence type="predicted"/>
<gene>
    <name evidence="1" type="ORF">BDY19DRAFT_881109</name>
</gene>
<keyword evidence="2" id="KW-1185">Reference proteome</keyword>
<accession>A0ACB8UJA1</accession>
<dbReference type="EMBL" id="MU274900">
    <property type="protein sequence ID" value="KAI0094468.1"/>
    <property type="molecule type" value="Genomic_DNA"/>
</dbReference>
<organism evidence="1 2">
    <name type="scientific">Irpex rosettiformis</name>
    <dbReference type="NCBI Taxonomy" id="378272"/>
    <lineage>
        <taxon>Eukaryota</taxon>
        <taxon>Fungi</taxon>
        <taxon>Dikarya</taxon>
        <taxon>Basidiomycota</taxon>
        <taxon>Agaricomycotina</taxon>
        <taxon>Agaricomycetes</taxon>
        <taxon>Polyporales</taxon>
        <taxon>Irpicaceae</taxon>
        <taxon>Irpex</taxon>
    </lineage>
</organism>